<proteinExistence type="predicted"/>
<accession>A0A2X1RYC4</accession>
<dbReference type="AlphaFoldDB" id="A0A2X1RYC4"/>
<comment type="caution">
    <text evidence="1">The sequence shown here is derived from an EMBL/GenBank/DDBJ whole genome shotgun (WGS) entry which is preliminary data.</text>
</comment>
<gene>
    <name evidence="1" type="ORF">NCTC11819_02039</name>
</gene>
<dbReference type="GeneID" id="61167913"/>
<name>A0A2X1RYC4_9ACTO</name>
<dbReference type="RefSeq" id="WP_004014979.1">
    <property type="nucleotide sequence ID" value="NZ_CAMPNB010000005.1"/>
</dbReference>
<dbReference type="EMBL" id="UGGQ01000006">
    <property type="protein sequence ID" value="STO17449.1"/>
    <property type="molecule type" value="Genomic_DNA"/>
</dbReference>
<evidence type="ECO:0000313" key="2">
    <source>
        <dbReference type="Proteomes" id="UP000255284"/>
    </source>
</evidence>
<dbReference type="Gene3D" id="1.10.8.1210">
    <property type="match status" value="1"/>
</dbReference>
<protein>
    <recommendedName>
        <fullName evidence="3">Glutamate dehydrogenase</fullName>
    </recommendedName>
</protein>
<evidence type="ECO:0008006" key="3">
    <source>
        <dbReference type="Google" id="ProtNLM"/>
    </source>
</evidence>
<dbReference type="Proteomes" id="UP000255284">
    <property type="component" value="Unassembled WGS sequence"/>
</dbReference>
<reference evidence="1 2" key="1">
    <citation type="submission" date="2018-06" db="EMBL/GenBank/DDBJ databases">
        <authorList>
            <consortium name="Pathogen Informatics"/>
            <person name="Doyle S."/>
        </authorList>
    </citation>
    <scope>NUCLEOTIDE SEQUENCE [LARGE SCALE GENOMIC DNA]</scope>
    <source>
        <strain evidence="1 2">NCTC11819</strain>
    </source>
</reference>
<sequence>MAPGNMLEDAKAQVRRAQEIIGFDQTYFRYLTTPRREMTVAIPLHRDDEST</sequence>
<evidence type="ECO:0000313" key="1">
    <source>
        <dbReference type="EMBL" id="STO17449.1"/>
    </source>
</evidence>
<organism evidence="1 2">
    <name type="scientific">Mobiluncus mulieris</name>
    <dbReference type="NCBI Taxonomy" id="2052"/>
    <lineage>
        <taxon>Bacteria</taxon>
        <taxon>Bacillati</taxon>
        <taxon>Actinomycetota</taxon>
        <taxon>Actinomycetes</taxon>
        <taxon>Actinomycetales</taxon>
        <taxon>Actinomycetaceae</taxon>
        <taxon>Mobiluncus</taxon>
    </lineage>
</organism>